<evidence type="ECO:0000313" key="4">
    <source>
        <dbReference type="WBParaSite" id="SCUD_0000268101-mRNA-1"/>
    </source>
</evidence>
<dbReference type="AlphaFoldDB" id="A0A183JJ07"/>
<accession>A0A183JJ07</accession>
<keyword evidence="3" id="KW-1185">Reference proteome</keyword>
<keyword evidence="1" id="KW-0812">Transmembrane</keyword>
<feature type="transmembrane region" description="Helical" evidence="1">
    <location>
        <begin position="115"/>
        <end position="133"/>
    </location>
</feature>
<reference evidence="2 3" key="2">
    <citation type="submission" date="2018-11" db="EMBL/GenBank/DDBJ databases">
        <authorList>
            <consortium name="Pathogen Informatics"/>
        </authorList>
    </citation>
    <scope>NUCLEOTIDE SEQUENCE [LARGE SCALE GENOMIC DNA]</scope>
    <source>
        <strain evidence="2">Dakar</strain>
        <strain evidence="3">Dakar, Senegal</strain>
    </source>
</reference>
<keyword evidence="1" id="KW-1133">Transmembrane helix</keyword>
<organism evidence="4">
    <name type="scientific">Schistosoma curassoni</name>
    <dbReference type="NCBI Taxonomy" id="6186"/>
    <lineage>
        <taxon>Eukaryota</taxon>
        <taxon>Metazoa</taxon>
        <taxon>Spiralia</taxon>
        <taxon>Lophotrochozoa</taxon>
        <taxon>Platyhelminthes</taxon>
        <taxon>Trematoda</taxon>
        <taxon>Digenea</taxon>
        <taxon>Strigeidida</taxon>
        <taxon>Schistosomatoidea</taxon>
        <taxon>Schistosomatidae</taxon>
        <taxon>Schistosoma</taxon>
    </lineage>
</organism>
<dbReference type="EMBL" id="UZAK01002706">
    <property type="protein sequence ID" value="VDO76257.1"/>
    <property type="molecule type" value="Genomic_DNA"/>
</dbReference>
<name>A0A183JJ07_9TREM</name>
<evidence type="ECO:0000313" key="2">
    <source>
        <dbReference type="EMBL" id="VDO76257.1"/>
    </source>
</evidence>
<gene>
    <name evidence="2" type="ORF">SCUD_LOCUS2682</name>
</gene>
<dbReference type="WBParaSite" id="SCUD_0000268101-mRNA-1">
    <property type="protein sequence ID" value="SCUD_0000268101-mRNA-1"/>
    <property type="gene ID" value="SCUD_0000268101"/>
</dbReference>
<reference evidence="4" key="1">
    <citation type="submission" date="2016-06" db="UniProtKB">
        <authorList>
            <consortium name="WormBaseParasite"/>
        </authorList>
    </citation>
    <scope>IDENTIFICATION</scope>
</reference>
<protein>
    <submittedName>
        <fullName evidence="4">Transposase</fullName>
    </submittedName>
</protein>
<sequence>MDLYGNLDRIQKWKNKKTAINYNRTRTEKVKAQAEYTGTNKQVEKSIRADKQKYVKELERISEKAAREGNMKRLHDATKKLIEKYCKAERPVKVPPPKDLTYPVLTKHFANHLRLSYHFNIFIYFSMSGFYASSYKARKQKMLSD</sequence>
<evidence type="ECO:0000256" key="1">
    <source>
        <dbReference type="SAM" id="Phobius"/>
    </source>
</evidence>
<dbReference type="Proteomes" id="UP000279833">
    <property type="component" value="Unassembled WGS sequence"/>
</dbReference>
<proteinExistence type="predicted"/>
<evidence type="ECO:0000313" key="3">
    <source>
        <dbReference type="Proteomes" id="UP000279833"/>
    </source>
</evidence>
<keyword evidence="1" id="KW-0472">Membrane</keyword>